<evidence type="ECO:0000256" key="2">
    <source>
        <dbReference type="ARBA" id="ARBA00009347"/>
    </source>
</evidence>
<evidence type="ECO:0000256" key="3">
    <source>
        <dbReference type="ARBA" id="ARBA00022630"/>
    </source>
</evidence>
<dbReference type="InterPro" id="IPR013786">
    <property type="entry name" value="AcylCoA_DH/ox_N"/>
</dbReference>
<dbReference type="InterPro" id="IPR009100">
    <property type="entry name" value="AcylCoA_DH/oxidase_NM_dom_sf"/>
</dbReference>
<dbReference type="InterPro" id="IPR009075">
    <property type="entry name" value="AcylCo_DH/oxidase_C"/>
</dbReference>
<sequence length="421" mass="44846">MTQDEPFLELDGSIDETAARWRAKARAFAAEHAAPIGRRLDVMSAQEAVASGSPYFDFLGAATAAGFLTMTAPAAYGGPGLSRLAEYLVVEELATGDAGLATSLFIAPMAYRYAHDFGSPRLVEELSRPYFTGQRPEWSSCFAITDAGHGSDMMASHTPAFAVPGGDVIARRDGDEWVLDGTKAAWTSNAMTATHALVCCTIDRTSLARGGIAVVPLDVDGVTRGRPLDKHGLRSLNQGSLSFSAVRLPADHLLIGEDAYATAMQATHALASVSMALLAFGTARAAYEGALRWVRERVQGGRILSEHQATQLRIFRMFGKLEAARALTRAVFLHNYGRTDAGGMGSLAHAAAAKVFVTEAAVEICGIAFQLCGARATQRDGVRFTDGSVFYPEKLLRDARSFMVADGENDLLSLLGAAHLL</sequence>
<dbReference type="Pfam" id="PF02770">
    <property type="entry name" value="Acyl-CoA_dh_M"/>
    <property type="match status" value="1"/>
</dbReference>
<evidence type="ECO:0000313" key="10">
    <source>
        <dbReference type="Proteomes" id="UP000239209"/>
    </source>
</evidence>
<comment type="caution">
    <text evidence="9">The sequence shown here is derived from an EMBL/GenBank/DDBJ whole genome shotgun (WGS) entry which is preliminary data.</text>
</comment>
<keyword evidence="4 5" id="KW-0274">FAD</keyword>
<comment type="cofactor">
    <cofactor evidence="1 5">
        <name>FAD</name>
        <dbReference type="ChEBI" id="CHEBI:57692"/>
    </cofactor>
</comment>
<dbReference type="SUPFAM" id="SSF56645">
    <property type="entry name" value="Acyl-CoA dehydrogenase NM domain-like"/>
    <property type="match status" value="1"/>
</dbReference>
<dbReference type="Gene3D" id="1.20.140.10">
    <property type="entry name" value="Butyryl-CoA Dehydrogenase, subunit A, domain 3"/>
    <property type="match status" value="1"/>
</dbReference>
<dbReference type="Gene3D" id="1.10.540.10">
    <property type="entry name" value="Acyl-CoA dehydrogenase/oxidase, N-terminal domain"/>
    <property type="match status" value="1"/>
</dbReference>
<dbReference type="InterPro" id="IPR036250">
    <property type="entry name" value="AcylCo_DH-like_C"/>
</dbReference>
<dbReference type="InterPro" id="IPR006091">
    <property type="entry name" value="Acyl-CoA_Oxase/DH_mid-dom"/>
</dbReference>
<reference evidence="9 10" key="1">
    <citation type="submission" date="2018-03" db="EMBL/GenBank/DDBJ databases">
        <title>Genomic Encyclopedia of Archaeal and Bacterial Type Strains, Phase II (KMG-II): from individual species to whole genera.</title>
        <authorList>
            <person name="Goeker M."/>
        </authorList>
    </citation>
    <scope>NUCLEOTIDE SEQUENCE [LARGE SCALE GENOMIC DNA]</scope>
    <source>
        <strain evidence="9 10">DSM 45348</strain>
    </source>
</reference>
<dbReference type="OrthoDB" id="2769798at2"/>
<evidence type="ECO:0000256" key="5">
    <source>
        <dbReference type="RuleBase" id="RU362125"/>
    </source>
</evidence>
<evidence type="ECO:0000259" key="8">
    <source>
        <dbReference type="Pfam" id="PF02771"/>
    </source>
</evidence>
<comment type="similarity">
    <text evidence="2 5">Belongs to the acyl-CoA dehydrogenase family.</text>
</comment>
<dbReference type="InterPro" id="IPR046373">
    <property type="entry name" value="Acyl-CoA_Oxase/DH_mid-dom_sf"/>
</dbReference>
<organism evidence="9 10">
    <name type="scientific">Pseudosporangium ferrugineum</name>
    <dbReference type="NCBI Taxonomy" id="439699"/>
    <lineage>
        <taxon>Bacteria</taxon>
        <taxon>Bacillati</taxon>
        <taxon>Actinomycetota</taxon>
        <taxon>Actinomycetes</taxon>
        <taxon>Micromonosporales</taxon>
        <taxon>Micromonosporaceae</taxon>
        <taxon>Pseudosporangium</taxon>
    </lineage>
</organism>
<dbReference type="PANTHER" id="PTHR43884">
    <property type="entry name" value="ACYL-COA DEHYDROGENASE"/>
    <property type="match status" value="1"/>
</dbReference>
<dbReference type="GO" id="GO:0050660">
    <property type="term" value="F:flavin adenine dinucleotide binding"/>
    <property type="evidence" value="ECO:0007669"/>
    <property type="project" value="InterPro"/>
</dbReference>
<feature type="domain" description="Acyl-CoA dehydrogenase/oxidase C-terminal" evidence="6">
    <location>
        <begin position="272"/>
        <end position="420"/>
    </location>
</feature>
<proteinExistence type="inferred from homology"/>
<evidence type="ECO:0000259" key="7">
    <source>
        <dbReference type="Pfam" id="PF02770"/>
    </source>
</evidence>
<dbReference type="GO" id="GO:0046359">
    <property type="term" value="P:butyrate catabolic process"/>
    <property type="evidence" value="ECO:0007669"/>
    <property type="project" value="TreeGrafter"/>
</dbReference>
<feature type="domain" description="Acyl-CoA oxidase/dehydrogenase middle" evidence="7">
    <location>
        <begin position="141"/>
        <end position="246"/>
    </location>
</feature>
<dbReference type="RefSeq" id="WP_158277691.1">
    <property type="nucleotide sequence ID" value="NZ_PVZG01000001.1"/>
</dbReference>
<dbReference type="GO" id="GO:0033539">
    <property type="term" value="P:fatty acid beta-oxidation using acyl-CoA dehydrogenase"/>
    <property type="evidence" value="ECO:0007669"/>
    <property type="project" value="TreeGrafter"/>
</dbReference>
<evidence type="ECO:0000256" key="1">
    <source>
        <dbReference type="ARBA" id="ARBA00001974"/>
    </source>
</evidence>
<gene>
    <name evidence="9" type="ORF">CLV70_101709</name>
</gene>
<dbReference type="Proteomes" id="UP000239209">
    <property type="component" value="Unassembled WGS sequence"/>
</dbReference>
<dbReference type="PANTHER" id="PTHR43884:SF12">
    <property type="entry name" value="ISOVALERYL-COA DEHYDROGENASE, MITOCHONDRIAL-RELATED"/>
    <property type="match status" value="1"/>
</dbReference>
<keyword evidence="3 5" id="KW-0285">Flavoprotein</keyword>
<evidence type="ECO:0000313" key="9">
    <source>
        <dbReference type="EMBL" id="PRY33546.1"/>
    </source>
</evidence>
<protein>
    <submittedName>
        <fullName evidence="9">Alkylation response protein AidB-like acyl-CoA dehydrogenase</fullName>
    </submittedName>
</protein>
<evidence type="ECO:0000256" key="4">
    <source>
        <dbReference type="ARBA" id="ARBA00022827"/>
    </source>
</evidence>
<dbReference type="EMBL" id="PVZG01000001">
    <property type="protein sequence ID" value="PRY33546.1"/>
    <property type="molecule type" value="Genomic_DNA"/>
</dbReference>
<name>A0A2T0SJF3_9ACTN</name>
<keyword evidence="10" id="KW-1185">Reference proteome</keyword>
<dbReference type="SUPFAM" id="SSF47203">
    <property type="entry name" value="Acyl-CoA dehydrogenase C-terminal domain-like"/>
    <property type="match status" value="1"/>
</dbReference>
<dbReference type="InterPro" id="IPR037069">
    <property type="entry name" value="AcylCoA_DH/ox_N_sf"/>
</dbReference>
<evidence type="ECO:0000259" key="6">
    <source>
        <dbReference type="Pfam" id="PF00441"/>
    </source>
</evidence>
<accession>A0A2T0SJF3</accession>
<dbReference type="AlphaFoldDB" id="A0A2T0SJF3"/>
<feature type="domain" description="Acyl-CoA dehydrogenase/oxidase N-terminal" evidence="8">
    <location>
        <begin position="17"/>
        <end position="126"/>
    </location>
</feature>
<keyword evidence="5" id="KW-0560">Oxidoreductase</keyword>
<dbReference type="GO" id="GO:0003995">
    <property type="term" value="F:acyl-CoA dehydrogenase activity"/>
    <property type="evidence" value="ECO:0007669"/>
    <property type="project" value="TreeGrafter"/>
</dbReference>
<dbReference type="Pfam" id="PF00441">
    <property type="entry name" value="Acyl-CoA_dh_1"/>
    <property type="match status" value="1"/>
</dbReference>
<dbReference type="Pfam" id="PF02771">
    <property type="entry name" value="Acyl-CoA_dh_N"/>
    <property type="match status" value="1"/>
</dbReference>
<dbReference type="Gene3D" id="2.40.110.10">
    <property type="entry name" value="Butyryl-CoA Dehydrogenase, subunit A, domain 2"/>
    <property type="match status" value="1"/>
</dbReference>
<dbReference type="CDD" id="cd00567">
    <property type="entry name" value="ACAD"/>
    <property type="match status" value="1"/>
</dbReference>